<proteinExistence type="predicted"/>
<dbReference type="EMBL" id="JBHLSV010000005">
    <property type="protein sequence ID" value="MFC0673523.1"/>
    <property type="molecule type" value="Genomic_DNA"/>
</dbReference>
<protein>
    <submittedName>
        <fullName evidence="1">Uncharacterized protein</fullName>
    </submittedName>
</protein>
<dbReference type="Proteomes" id="UP001589793">
    <property type="component" value="Unassembled WGS sequence"/>
</dbReference>
<reference evidence="1 2" key="1">
    <citation type="submission" date="2024-09" db="EMBL/GenBank/DDBJ databases">
        <authorList>
            <person name="Sun Q."/>
            <person name="Mori K."/>
        </authorList>
    </citation>
    <scope>NUCLEOTIDE SEQUENCE [LARGE SCALE GENOMIC DNA]</scope>
    <source>
        <strain evidence="1 2">CICC 10874</strain>
    </source>
</reference>
<organism evidence="1 2">
    <name type="scientific">Brachybacterium hainanense</name>
    <dbReference type="NCBI Taxonomy" id="1541174"/>
    <lineage>
        <taxon>Bacteria</taxon>
        <taxon>Bacillati</taxon>
        <taxon>Actinomycetota</taxon>
        <taxon>Actinomycetes</taxon>
        <taxon>Micrococcales</taxon>
        <taxon>Dermabacteraceae</taxon>
        <taxon>Brachybacterium</taxon>
    </lineage>
</organism>
<evidence type="ECO:0000313" key="2">
    <source>
        <dbReference type="Proteomes" id="UP001589793"/>
    </source>
</evidence>
<gene>
    <name evidence="1" type="ORF">ACFFF6_06095</name>
</gene>
<accession>A0ABV6RC45</accession>
<keyword evidence="2" id="KW-1185">Reference proteome</keyword>
<comment type="caution">
    <text evidence="1">The sequence shown here is derived from an EMBL/GenBank/DDBJ whole genome shotgun (WGS) entry which is preliminary data.</text>
</comment>
<sequence length="100" mass="11217">MSDFEEAARKAGPKDWPAVNAAFVDGALWGRARMFPEEITDGELDAMREATQTHLPRWVPAADRHECRCGFTGTRDAAQEHQFREAASAMRAAARKEQTR</sequence>
<evidence type="ECO:0000313" key="1">
    <source>
        <dbReference type="EMBL" id="MFC0673523.1"/>
    </source>
</evidence>
<dbReference type="RefSeq" id="WP_376979154.1">
    <property type="nucleotide sequence ID" value="NZ_JBHLSV010000005.1"/>
</dbReference>
<name>A0ABV6RC45_9MICO</name>